<accession>A0ABN8RPF0</accession>
<keyword evidence="2" id="KW-1185">Reference proteome</keyword>
<evidence type="ECO:0000313" key="1">
    <source>
        <dbReference type="EMBL" id="CAH3181197.1"/>
    </source>
</evidence>
<reference evidence="1 2" key="1">
    <citation type="submission" date="2022-05" db="EMBL/GenBank/DDBJ databases">
        <authorList>
            <consortium name="Genoscope - CEA"/>
            <person name="William W."/>
        </authorList>
    </citation>
    <scope>NUCLEOTIDE SEQUENCE [LARGE SCALE GENOMIC DNA]</scope>
</reference>
<dbReference type="Proteomes" id="UP001159405">
    <property type="component" value="Unassembled WGS sequence"/>
</dbReference>
<name>A0ABN8RPF0_9CNID</name>
<comment type="caution">
    <text evidence="1">The sequence shown here is derived from an EMBL/GenBank/DDBJ whole genome shotgun (WGS) entry which is preliminary data.</text>
</comment>
<proteinExistence type="predicted"/>
<sequence length="115" mass="13497">MLFNALIKPILEYCYTLFVVNLQRLLQLQKLILDATINDSSLELIDQLVWLPIDIIRVRKLLLLHKVSQGHCPEHSTSYFKHVRSTHGYRTRSAIYNDENATEQFCRGKLVIRPF</sequence>
<gene>
    <name evidence="1" type="ORF">PLOB_00024464</name>
</gene>
<organism evidence="1 2">
    <name type="scientific">Porites lobata</name>
    <dbReference type="NCBI Taxonomy" id="104759"/>
    <lineage>
        <taxon>Eukaryota</taxon>
        <taxon>Metazoa</taxon>
        <taxon>Cnidaria</taxon>
        <taxon>Anthozoa</taxon>
        <taxon>Hexacorallia</taxon>
        <taxon>Scleractinia</taxon>
        <taxon>Fungiina</taxon>
        <taxon>Poritidae</taxon>
        <taxon>Porites</taxon>
    </lineage>
</organism>
<evidence type="ECO:0000313" key="2">
    <source>
        <dbReference type="Proteomes" id="UP001159405"/>
    </source>
</evidence>
<protein>
    <submittedName>
        <fullName evidence="1">Uncharacterized protein</fullName>
    </submittedName>
</protein>
<dbReference type="EMBL" id="CALNXK010000291">
    <property type="protein sequence ID" value="CAH3181197.1"/>
    <property type="molecule type" value="Genomic_DNA"/>
</dbReference>